<organism evidence="2 3">
    <name type="scientific">Paenibacillus athensensis</name>
    <dbReference type="NCBI Taxonomy" id="1967502"/>
    <lineage>
        <taxon>Bacteria</taxon>
        <taxon>Bacillati</taxon>
        <taxon>Bacillota</taxon>
        <taxon>Bacilli</taxon>
        <taxon>Bacillales</taxon>
        <taxon>Paenibacillaceae</taxon>
        <taxon>Paenibacillus</taxon>
    </lineage>
</organism>
<evidence type="ECO:0000313" key="2">
    <source>
        <dbReference type="EMBL" id="TFE88609.1"/>
    </source>
</evidence>
<reference evidence="2 3" key="1">
    <citation type="submission" date="2017-03" db="EMBL/GenBank/DDBJ databases">
        <title>Isolation of Levoglucosan Utilizing Bacteria.</title>
        <authorList>
            <person name="Arya A.S."/>
        </authorList>
    </citation>
    <scope>NUCLEOTIDE SEQUENCE [LARGE SCALE GENOMIC DNA]</scope>
    <source>
        <strain evidence="2 3">MEC069</strain>
    </source>
</reference>
<dbReference type="EMBL" id="MYFO01000009">
    <property type="protein sequence ID" value="TFE88609.1"/>
    <property type="molecule type" value="Genomic_DNA"/>
</dbReference>
<protein>
    <submittedName>
        <fullName evidence="2">Uncharacterized protein</fullName>
    </submittedName>
</protein>
<keyword evidence="1" id="KW-1133">Transmembrane helix</keyword>
<evidence type="ECO:0000313" key="3">
    <source>
        <dbReference type="Proteomes" id="UP000298246"/>
    </source>
</evidence>
<name>A0A4Y8Q3L9_9BACL</name>
<keyword evidence="3" id="KW-1185">Reference proteome</keyword>
<dbReference type="Proteomes" id="UP000298246">
    <property type="component" value="Unassembled WGS sequence"/>
</dbReference>
<feature type="transmembrane region" description="Helical" evidence="1">
    <location>
        <begin position="38"/>
        <end position="56"/>
    </location>
</feature>
<accession>A0A4Y8Q3L9</accession>
<feature type="transmembrane region" description="Helical" evidence="1">
    <location>
        <begin position="87"/>
        <end position="107"/>
    </location>
</feature>
<keyword evidence="1" id="KW-0472">Membrane</keyword>
<sequence>MADWIRSGKAVLAGYIIGVVLILVFSWGWGLLGLAGTPLAGVLTLVVSAGIGGFAAARVTQRFRIVTAAIVGAVMIVWALYTAKSAALSWVQLLPIAAAAVGGWLAVRSKPVVRDNERI</sequence>
<dbReference type="RefSeq" id="WP_134751991.1">
    <property type="nucleotide sequence ID" value="NZ_MYFO02000002.1"/>
</dbReference>
<evidence type="ECO:0000256" key="1">
    <source>
        <dbReference type="SAM" id="Phobius"/>
    </source>
</evidence>
<keyword evidence="1" id="KW-0812">Transmembrane</keyword>
<proteinExistence type="predicted"/>
<feature type="transmembrane region" description="Helical" evidence="1">
    <location>
        <begin position="63"/>
        <end position="81"/>
    </location>
</feature>
<dbReference type="AlphaFoldDB" id="A0A4Y8Q3L9"/>
<gene>
    <name evidence="2" type="ORF">B5M42_09160</name>
</gene>
<comment type="caution">
    <text evidence="2">The sequence shown here is derived from an EMBL/GenBank/DDBJ whole genome shotgun (WGS) entry which is preliminary data.</text>
</comment>
<feature type="transmembrane region" description="Helical" evidence="1">
    <location>
        <begin position="12"/>
        <end position="32"/>
    </location>
</feature>